<dbReference type="GO" id="GO:0005668">
    <property type="term" value="C:RNA polymerase transcription factor SL1 complex"/>
    <property type="evidence" value="ECO:0007669"/>
    <property type="project" value="TreeGrafter"/>
</dbReference>
<proteinExistence type="inferred from homology"/>
<keyword evidence="3" id="KW-0479">Metal-binding</keyword>
<dbReference type="AlphaFoldDB" id="A0A212CVR1"/>
<dbReference type="InterPro" id="IPR033599">
    <property type="entry name" value="TAF1B/Rrn7"/>
</dbReference>
<evidence type="ECO:0000256" key="6">
    <source>
        <dbReference type="ARBA" id="ARBA00023015"/>
    </source>
</evidence>
<dbReference type="Proteomes" id="UP000242450">
    <property type="component" value="Chromosome 11"/>
</dbReference>
<evidence type="ECO:0000256" key="8">
    <source>
        <dbReference type="ARBA" id="ARBA00023163"/>
    </source>
</evidence>
<keyword evidence="9" id="KW-0539">Nucleus</keyword>
<evidence type="ECO:0000256" key="3">
    <source>
        <dbReference type="ARBA" id="ARBA00022723"/>
    </source>
</evidence>
<dbReference type="PANTHER" id="PTHR31576:SF2">
    <property type="entry name" value="TATA BOX-BINDING PROTEIN-ASSOCIATED FACTOR RNA POLYMERASE I SUBUNIT B"/>
    <property type="match status" value="1"/>
</dbReference>
<dbReference type="Pfam" id="PF20645">
    <property type="entry name" value="Rrn7_cyclin_C"/>
    <property type="match status" value="1"/>
</dbReference>
<dbReference type="PANTHER" id="PTHR31576">
    <property type="entry name" value="TATA BOX-BINDING PROTEIN-ASSOCIATED FACTOR RNA POLYMERASE I SUBUNIT B"/>
    <property type="match status" value="1"/>
</dbReference>
<evidence type="ECO:0000259" key="10">
    <source>
        <dbReference type="Pfam" id="PF20645"/>
    </source>
</evidence>
<keyword evidence="5" id="KW-0862">Zinc</keyword>
<feature type="domain" description="Rrn7/TAF1B C-terminal cyclin" evidence="10">
    <location>
        <begin position="1"/>
        <end position="161"/>
    </location>
</feature>
<dbReference type="GO" id="GO:0001164">
    <property type="term" value="F:RNA polymerase I core promoter sequence-specific DNA binding"/>
    <property type="evidence" value="ECO:0007669"/>
    <property type="project" value="InterPro"/>
</dbReference>
<dbReference type="GO" id="GO:0008270">
    <property type="term" value="F:zinc ion binding"/>
    <property type="evidence" value="ECO:0007669"/>
    <property type="project" value="UniProtKB-KW"/>
</dbReference>
<comment type="subcellular location">
    <subcellularLocation>
        <location evidence="1">Nucleus</location>
        <location evidence="1">Nucleolus</location>
    </subcellularLocation>
</comment>
<organism evidence="11 12">
    <name type="scientific">Cervus elaphus hippelaphus</name>
    <name type="common">European red deer</name>
    <dbReference type="NCBI Taxonomy" id="46360"/>
    <lineage>
        <taxon>Eukaryota</taxon>
        <taxon>Metazoa</taxon>
        <taxon>Chordata</taxon>
        <taxon>Craniata</taxon>
        <taxon>Vertebrata</taxon>
        <taxon>Euteleostomi</taxon>
        <taxon>Mammalia</taxon>
        <taxon>Eutheria</taxon>
        <taxon>Laurasiatheria</taxon>
        <taxon>Artiodactyla</taxon>
        <taxon>Ruminantia</taxon>
        <taxon>Pecora</taxon>
        <taxon>Cervidae</taxon>
        <taxon>Cervinae</taxon>
        <taxon>Cervus</taxon>
    </lineage>
</organism>
<comment type="similarity">
    <text evidence="2">Belongs to the RRN7/TAF1B family.</text>
</comment>
<dbReference type="GO" id="GO:0042790">
    <property type="term" value="P:nucleolar large rRNA transcription by RNA polymerase I"/>
    <property type="evidence" value="ECO:0007669"/>
    <property type="project" value="TreeGrafter"/>
</dbReference>
<comment type="caution">
    <text evidence="11">The sequence shown here is derived from an EMBL/GenBank/DDBJ whole genome shotgun (WGS) entry which is preliminary data.</text>
</comment>
<name>A0A212CVR1_CEREH</name>
<keyword evidence="4" id="KW-0863">Zinc-finger</keyword>
<dbReference type="OrthoDB" id="10069252at2759"/>
<protein>
    <submittedName>
        <fullName evidence="11">TAF1B</fullName>
    </submittedName>
</protein>
<keyword evidence="8" id="KW-0804">Transcription</keyword>
<keyword evidence="6" id="KW-0805">Transcription regulation</keyword>
<keyword evidence="7" id="KW-0238">DNA-binding</keyword>
<gene>
    <name evidence="11" type="ORF">Celaphus_00005288</name>
</gene>
<dbReference type="EMBL" id="MKHE01000011">
    <property type="protein sequence ID" value="OWK10089.1"/>
    <property type="molecule type" value="Genomic_DNA"/>
</dbReference>
<evidence type="ECO:0000313" key="11">
    <source>
        <dbReference type="EMBL" id="OWK10089.1"/>
    </source>
</evidence>
<evidence type="ECO:0000256" key="2">
    <source>
        <dbReference type="ARBA" id="ARBA00006899"/>
    </source>
</evidence>
<keyword evidence="12" id="KW-1185">Reference proteome</keyword>
<evidence type="ECO:0000256" key="1">
    <source>
        <dbReference type="ARBA" id="ARBA00004604"/>
    </source>
</evidence>
<accession>A0A212CVR1</accession>
<evidence type="ECO:0000313" key="12">
    <source>
        <dbReference type="Proteomes" id="UP000242450"/>
    </source>
</evidence>
<evidence type="ECO:0000256" key="9">
    <source>
        <dbReference type="ARBA" id="ARBA00023242"/>
    </source>
</evidence>
<evidence type="ECO:0000256" key="7">
    <source>
        <dbReference type="ARBA" id="ARBA00023125"/>
    </source>
</evidence>
<dbReference type="InterPro" id="IPR048538">
    <property type="entry name" value="Rrn7_cyclin_C"/>
</dbReference>
<reference evidence="11 12" key="1">
    <citation type="journal article" date="2018" name="Mol. Genet. Genomics">
        <title>The red deer Cervus elaphus genome CerEla1.0: sequencing, annotating, genes, and chromosomes.</title>
        <authorList>
            <person name="Bana N.A."/>
            <person name="Nyiri A."/>
            <person name="Nagy J."/>
            <person name="Frank K."/>
            <person name="Nagy T."/>
            <person name="Steger V."/>
            <person name="Schiller M."/>
            <person name="Lakatos P."/>
            <person name="Sugar L."/>
            <person name="Horn P."/>
            <person name="Barta E."/>
            <person name="Orosz L."/>
        </authorList>
    </citation>
    <scope>NUCLEOTIDE SEQUENCE [LARGE SCALE GENOMIC DNA]</scope>
    <source>
        <strain evidence="11">Hungarian</strain>
    </source>
</reference>
<evidence type="ECO:0000256" key="4">
    <source>
        <dbReference type="ARBA" id="ARBA00022771"/>
    </source>
</evidence>
<dbReference type="GO" id="GO:0070860">
    <property type="term" value="C:RNA polymerase I core factor complex"/>
    <property type="evidence" value="ECO:0007669"/>
    <property type="project" value="InterPro"/>
</dbReference>
<feature type="non-terminal residue" evidence="11">
    <location>
        <position position="1"/>
    </location>
</feature>
<evidence type="ECO:0000256" key="5">
    <source>
        <dbReference type="ARBA" id="ARBA00022833"/>
    </source>
</evidence>
<sequence>SWPNYEVIFKKIIEVATFLDLPRFPDITENCYLHPNILCMKYLMEVNLPDEMHNLTCLVVKATGIGEVDFLRFDPIAKKAKTVKYDVQAVAVIVVALKLLFLLDDNLEWSLSNIAEKYNEKNKEDKPWFDFRKWYQVMKKAIDEKKQKWEEARAKFLWKGEKPLYYSAIDRPVVYKRREDSERPCFHGHSLQGVLQQKGQSLTTKNSLYWLSTQKFCKSHCKHVTTYEESNFSLSYQFILNLFSFLLRIKTSFLHEEVSLIEKRLFKAKYNKTNKKSSRSRKARKY</sequence>